<evidence type="ECO:0000313" key="2">
    <source>
        <dbReference type="Proteomes" id="UP000054662"/>
    </source>
</evidence>
<dbReference type="Gene3D" id="3.30.60.140">
    <property type="match status" value="1"/>
</dbReference>
<dbReference type="RefSeq" id="WP_058493435.1">
    <property type="nucleotide sequence ID" value="NZ_CBCRUR010000012.1"/>
</dbReference>
<sequence length="307" mass="35145">MKQAILNIILEKRGNALYHQCQEQLCMQCAEKISAPIDFALAHNQAIHFVLPAFPAKSANREKTLSHLPDIGEQLALININDLLEQIAAVYAPGARLTICSDGRVFNDIVGVSDHEVTAYVGALHALVNELKLSRIDFFDLSDCWPNMSFTEMREHLVQFYASSIEEIKSSVKNNDNEKKLFNGLHRFLVEDYAYLIKNNSKNQIRKRAHQHTYQLIQRSHAWGELIKSKYPNSIRLSIHPQTCASNKLAYQLVESSHRWATPWHNVVVVQHDRVTLMKNSEAKRIPTQLIWQNGRPSHYQLLEDAS</sequence>
<dbReference type="PANTHER" id="PTHR37285">
    <property type="entry name" value="SPORE WALL MATURATION PROTEIN DIT1"/>
    <property type="match status" value="1"/>
</dbReference>
<dbReference type="EMBL" id="LNZC01000020">
    <property type="protein sequence ID" value="KTD78247.1"/>
    <property type="molecule type" value="Genomic_DNA"/>
</dbReference>
<dbReference type="Pfam" id="PF05141">
    <property type="entry name" value="DIT1_PvcA"/>
    <property type="match status" value="1"/>
</dbReference>
<comment type="caution">
    <text evidence="1">The sequence shown here is derived from an EMBL/GenBank/DDBJ whole genome shotgun (WGS) entry which is preliminary data.</text>
</comment>
<proteinExistence type="predicted"/>
<dbReference type="PATRIC" id="fig|45076.6.peg.1778"/>
<dbReference type="STRING" id="45076.Lwor_1642"/>
<accession>A0A0W1AAD9</accession>
<protein>
    <submittedName>
        <fullName evidence="1">Pyoverdine biosynthesis protein PvcA</fullName>
    </submittedName>
</protein>
<reference evidence="1 2" key="1">
    <citation type="submission" date="2015-11" db="EMBL/GenBank/DDBJ databases">
        <title>Genomic analysis of 38 Legionella species identifies large and diverse effector repertoires.</title>
        <authorList>
            <person name="Burstein D."/>
            <person name="Amaro F."/>
            <person name="Zusman T."/>
            <person name="Lifshitz Z."/>
            <person name="Cohen O."/>
            <person name="Gilbert J.A."/>
            <person name="Pupko T."/>
            <person name="Shuman H.A."/>
            <person name="Segal G."/>
        </authorList>
    </citation>
    <scope>NUCLEOTIDE SEQUENCE [LARGE SCALE GENOMIC DNA]</scope>
    <source>
        <strain evidence="1 2">ATCC 49508</strain>
    </source>
</reference>
<dbReference type="InterPro" id="IPR007817">
    <property type="entry name" value="Isocyanide_synthase_DIT1"/>
</dbReference>
<dbReference type="OrthoDB" id="860574at2"/>
<evidence type="ECO:0000313" key="1">
    <source>
        <dbReference type="EMBL" id="KTD78247.1"/>
    </source>
</evidence>
<dbReference type="Proteomes" id="UP000054662">
    <property type="component" value="Unassembled WGS sequence"/>
</dbReference>
<keyword evidence="2" id="KW-1185">Reference proteome</keyword>
<name>A0A0W1AAD9_9GAMM</name>
<dbReference type="AlphaFoldDB" id="A0A0W1AAD9"/>
<gene>
    <name evidence="1" type="ORF">Lwor_1642</name>
</gene>
<dbReference type="PANTHER" id="PTHR37285:SF5">
    <property type="entry name" value="SPORE WALL MATURATION PROTEIN DIT1"/>
    <property type="match status" value="1"/>
</dbReference>
<organism evidence="1 2">
    <name type="scientific">Legionella worsleiensis</name>
    <dbReference type="NCBI Taxonomy" id="45076"/>
    <lineage>
        <taxon>Bacteria</taxon>
        <taxon>Pseudomonadati</taxon>
        <taxon>Pseudomonadota</taxon>
        <taxon>Gammaproteobacteria</taxon>
        <taxon>Legionellales</taxon>
        <taxon>Legionellaceae</taxon>
        <taxon>Legionella</taxon>
    </lineage>
</organism>